<comment type="caution">
    <text evidence="4">The sequence shown here is derived from an EMBL/GenBank/DDBJ whole genome shotgun (WGS) entry which is preliminary data.</text>
</comment>
<feature type="binding site" evidence="3">
    <location>
        <position position="39"/>
    </location>
    <ligand>
        <name>GTP</name>
        <dbReference type="ChEBI" id="CHEBI:37565"/>
    </ligand>
</feature>
<keyword evidence="2 3" id="KW-0342">GTP-binding</keyword>
<proteinExistence type="predicted"/>
<evidence type="ECO:0000313" key="4">
    <source>
        <dbReference type="EMBL" id="MPC37332.1"/>
    </source>
</evidence>
<dbReference type="Gene3D" id="3.40.50.300">
    <property type="entry name" value="P-loop containing nucleotide triphosphate hydrolases"/>
    <property type="match status" value="1"/>
</dbReference>
<accession>A0A5B7ESU7</accession>
<dbReference type="OrthoDB" id="2011769at2759"/>
<dbReference type="GO" id="GO:0005525">
    <property type="term" value="F:GTP binding"/>
    <property type="evidence" value="ECO:0007669"/>
    <property type="project" value="UniProtKB-KW"/>
</dbReference>
<dbReference type="InterPro" id="IPR006689">
    <property type="entry name" value="Small_GTPase_ARF/SAR"/>
</dbReference>
<reference evidence="4 5" key="1">
    <citation type="submission" date="2019-05" db="EMBL/GenBank/DDBJ databases">
        <title>Another draft genome of Portunus trituberculatus and its Hox gene families provides insights of decapod evolution.</title>
        <authorList>
            <person name="Jeong J.-H."/>
            <person name="Song I."/>
            <person name="Kim S."/>
            <person name="Choi T."/>
            <person name="Kim D."/>
            <person name="Ryu S."/>
            <person name="Kim W."/>
        </authorList>
    </citation>
    <scope>NUCLEOTIDE SEQUENCE [LARGE SCALE GENOMIC DNA]</scope>
    <source>
        <tissue evidence="4">Muscle</tissue>
    </source>
</reference>
<dbReference type="GO" id="GO:0003924">
    <property type="term" value="F:GTPase activity"/>
    <property type="evidence" value="ECO:0007669"/>
    <property type="project" value="InterPro"/>
</dbReference>
<dbReference type="SUPFAM" id="SSF52540">
    <property type="entry name" value="P-loop containing nucleoside triphosphate hydrolases"/>
    <property type="match status" value="1"/>
</dbReference>
<keyword evidence="5" id="KW-1185">Reference proteome</keyword>
<dbReference type="AlphaFoldDB" id="A0A5B7ESU7"/>
<evidence type="ECO:0000256" key="3">
    <source>
        <dbReference type="PIRSR" id="PIRSR606689-1"/>
    </source>
</evidence>
<organism evidence="4 5">
    <name type="scientific">Portunus trituberculatus</name>
    <name type="common">Swimming crab</name>
    <name type="synonym">Neptunus trituberculatus</name>
    <dbReference type="NCBI Taxonomy" id="210409"/>
    <lineage>
        <taxon>Eukaryota</taxon>
        <taxon>Metazoa</taxon>
        <taxon>Ecdysozoa</taxon>
        <taxon>Arthropoda</taxon>
        <taxon>Crustacea</taxon>
        <taxon>Multicrustacea</taxon>
        <taxon>Malacostraca</taxon>
        <taxon>Eumalacostraca</taxon>
        <taxon>Eucarida</taxon>
        <taxon>Decapoda</taxon>
        <taxon>Pleocyemata</taxon>
        <taxon>Brachyura</taxon>
        <taxon>Eubrachyura</taxon>
        <taxon>Portunoidea</taxon>
        <taxon>Portunidae</taxon>
        <taxon>Portuninae</taxon>
        <taxon>Portunus</taxon>
    </lineage>
</organism>
<evidence type="ECO:0000256" key="2">
    <source>
        <dbReference type="ARBA" id="ARBA00023134"/>
    </source>
</evidence>
<keyword evidence="1 3" id="KW-0547">Nucleotide-binding</keyword>
<sequence length="96" mass="11135">MTLDFSTPKHQFPHCTITLHRINLSRKQGTSFLIWDVGGQEKIRPLWRSYTRCTDGIVFVVDSVDLERLEEARCELYKTAKLPENAQVDQNVESIL</sequence>
<dbReference type="Pfam" id="PF00025">
    <property type="entry name" value="Arf"/>
    <property type="match status" value="1"/>
</dbReference>
<protein>
    <submittedName>
        <fullName evidence="4">ADP-ribosylation factor-like protein 4A</fullName>
    </submittedName>
</protein>
<dbReference type="Proteomes" id="UP000324222">
    <property type="component" value="Unassembled WGS sequence"/>
</dbReference>
<evidence type="ECO:0000256" key="1">
    <source>
        <dbReference type="ARBA" id="ARBA00022741"/>
    </source>
</evidence>
<name>A0A5B7ESU7_PORTR</name>
<gene>
    <name evidence="4" type="primary">ARL4A</name>
    <name evidence="4" type="ORF">E2C01_030806</name>
</gene>
<dbReference type="PANTHER" id="PTHR11711">
    <property type="entry name" value="ADP RIBOSYLATION FACTOR-RELATED"/>
    <property type="match status" value="1"/>
</dbReference>
<dbReference type="InterPro" id="IPR027417">
    <property type="entry name" value="P-loop_NTPase"/>
</dbReference>
<evidence type="ECO:0000313" key="5">
    <source>
        <dbReference type="Proteomes" id="UP000324222"/>
    </source>
</evidence>
<dbReference type="EMBL" id="VSRR010003751">
    <property type="protein sequence ID" value="MPC37332.1"/>
    <property type="molecule type" value="Genomic_DNA"/>
</dbReference>
<dbReference type="InterPro" id="IPR024156">
    <property type="entry name" value="Small_GTPase_ARF"/>
</dbReference>